<dbReference type="GO" id="GO:0030991">
    <property type="term" value="C:intraciliary transport particle A"/>
    <property type="evidence" value="ECO:0007669"/>
    <property type="project" value="TreeGrafter"/>
</dbReference>
<evidence type="ECO:0000313" key="4">
    <source>
        <dbReference type="Proteomes" id="UP001162640"/>
    </source>
</evidence>
<dbReference type="PANTHER" id="PTHR14920:SF0">
    <property type="entry name" value="WD REPEAT DOMAIN 19"/>
    <property type="match status" value="1"/>
</dbReference>
<dbReference type="GO" id="GO:0060271">
    <property type="term" value="P:cilium assembly"/>
    <property type="evidence" value="ECO:0007669"/>
    <property type="project" value="TreeGrafter"/>
</dbReference>
<sequence length="425" mass="45681">MKTESKKTTLPVLSCLSSIGHGRGKILFTAHPYLPLVASCGSSKVIQISSSLTGELASQTTTTTTVPSLPDSTVIDQIIPPSPTPISTLTWSTSGSHLASLQSSSSLVTLFDLDSRTTKSFEAHSKDLSFVKFDSDNKFFAVGTSKGVVSIYDLKTGTKKSTVSPNSGSNKKKASLPTPLPDCFCWQLPSGDVVCCNWEGSILQIFDKINHTPHQVITYKDWLAVKISDKSISAFGPNKSTTLNFPTEHGKLVSFTLNRSGLTAAFSKGFVVRLTLGTFEEIFTGKFLTNREAPLVNLAVLEEKNLMAVVSKDTIKVVSLAEGGREVLNVNPCSRASMSADTLVDAKDCISAVEFAASGSLLVGTAEGNLYLVGQTGGARNWVEGWRNSLMDTLDGFPTSMTFLIFLFLMTFTIFARLVLPTTTI</sequence>
<evidence type="ECO:0000313" key="3">
    <source>
        <dbReference type="EMBL" id="GMH58385.1"/>
    </source>
</evidence>
<keyword evidence="2" id="KW-1133">Transmembrane helix</keyword>
<dbReference type="SUPFAM" id="SSF50978">
    <property type="entry name" value="WD40 repeat-like"/>
    <property type="match status" value="1"/>
</dbReference>
<dbReference type="AlphaFoldDB" id="A0A9W7DY58"/>
<dbReference type="GO" id="GO:0005929">
    <property type="term" value="C:cilium"/>
    <property type="evidence" value="ECO:0007669"/>
    <property type="project" value="TreeGrafter"/>
</dbReference>
<dbReference type="PANTHER" id="PTHR14920">
    <property type="entry name" value="OSMOTIC AVOIDANCE ABNORMAL PROTEIN 1/WD REPEAT MEMBRANE PROTEIN"/>
    <property type="match status" value="1"/>
</dbReference>
<evidence type="ECO:0000256" key="1">
    <source>
        <dbReference type="PROSITE-ProRule" id="PRU00221"/>
    </source>
</evidence>
<name>A0A9W7DY58_9STRA</name>
<feature type="repeat" description="WD" evidence="1">
    <location>
        <begin position="121"/>
        <end position="162"/>
    </location>
</feature>
<proteinExistence type="predicted"/>
<dbReference type="InterPro" id="IPR040379">
    <property type="entry name" value="WDR19/dyf-2"/>
</dbReference>
<dbReference type="InterPro" id="IPR015943">
    <property type="entry name" value="WD40/YVTN_repeat-like_dom_sf"/>
</dbReference>
<dbReference type="GO" id="GO:0035721">
    <property type="term" value="P:intraciliary retrograde transport"/>
    <property type="evidence" value="ECO:0007669"/>
    <property type="project" value="InterPro"/>
</dbReference>
<gene>
    <name evidence="3" type="ORF">TL16_g02599</name>
</gene>
<keyword evidence="2" id="KW-0812">Transmembrane</keyword>
<keyword evidence="1" id="KW-0853">WD repeat</keyword>
<reference evidence="4" key="1">
    <citation type="journal article" date="2023" name="Commun. Biol.">
        <title>Genome analysis of Parmales, the sister group of diatoms, reveals the evolutionary specialization of diatoms from phago-mixotrophs to photoautotrophs.</title>
        <authorList>
            <person name="Ban H."/>
            <person name="Sato S."/>
            <person name="Yoshikawa S."/>
            <person name="Yamada K."/>
            <person name="Nakamura Y."/>
            <person name="Ichinomiya M."/>
            <person name="Sato N."/>
            <person name="Blanc-Mathieu R."/>
            <person name="Endo H."/>
            <person name="Kuwata A."/>
            <person name="Ogata H."/>
        </authorList>
    </citation>
    <scope>NUCLEOTIDE SEQUENCE [LARGE SCALE GENOMIC DNA]</scope>
</reference>
<protein>
    <submittedName>
        <fullName evidence="3">Uncharacterized protein</fullName>
    </submittedName>
</protein>
<feature type="transmembrane region" description="Helical" evidence="2">
    <location>
        <begin position="401"/>
        <end position="420"/>
    </location>
</feature>
<organism evidence="3 4">
    <name type="scientific">Triparma laevis f. inornata</name>
    <dbReference type="NCBI Taxonomy" id="1714386"/>
    <lineage>
        <taxon>Eukaryota</taxon>
        <taxon>Sar</taxon>
        <taxon>Stramenopiles</taxon>
        <taxon>Ochrophyta</taxon>
        <taxon>Bolidophyceae</taxon>
        <taxon>Parmales</taxon>
        <taxon>Triparmaceae</taxon>
        <taxon>Triparma</taxon>
    </lineage>
</organism>
<dbReference type="Gene3D" id="2.130.10.10">
    <property type="entry name" value="YVTN repeat-like/Quinoprotein amine dehydrogenase"/>
    <property type="match status" value="1"/>
</dbReference>
<comment type="caution">
    <text evidence="3">The sequence shown here is derived from an EMBL/GenBank/DDBJ whole genome shotgun (WGS) entry which is preliminary data.</text>
</comment>
<dbReference type="PROSITE" id="PS50082">
    <property type="entry name" value="WD_REPEATS_2"/>
    <property type="match status" value="1"/>
</dbReference>
<dbReference type="InterPro" id="IPR001680">
    <property type="entry name" value="WD40_rpt"/>
</dbReference>
<dbReference type="InterPro" id="IPR036322">
    <property type="entry name" value="WD40_repeat_dom_sf"/>
</dbReference>
<keyword evidence="2" id="KW-0472">Membrane</keyword>
<evidence type="ECO:0000256" key="2">
    <source>
        <dbReference type="SAM" id="Phobius"/>
    </source>
</evidence>
<dbReference type="EMBL" id="BLQM01000064">
    <property type="protein sequence ID" value="GMH58385.1"/>
    <property type="molecule type" value="Genomic_DNA"/>
</dbReference>
<accession>A0A9W7DY58</accession>
<dbReference type="Proteomes" id="UP001162640">
    <property type="component" value="Unassembled WGS sequence"/>
</dbReference>
<dbReference type="SMART" id="SM00320">
    <property type="entry name" value="WD40"/>
    <property type="match status" value="2"/>
</dbReference>